<dbReference type="GO" id="GO:0051225">
    <property type="term" value="P:spindle assembly"/>
    <property type="evidence" value="ECO:0007669"/>
    <property type="project" value="TreeGrafter"/>
</dbReference>
<dbReference type="GO" id="GO:0000278">
    <property type="term" value="P:mitotic cell cycle"/>
    <property type="evidence" value="ECO:0007669"/>
    <property type="project" value="TreeGrafter"/>
</dbReference>
<evidence type="ECO:0000259" key="7">
    <source>
        <dbReference type="Pfam" id="PF17681"/>
    </source>
</evidence>
<proteinExistence type="inferred from homology"/>
<accession>A0AAD5XY40</accession>
<comment type="similarity">
    <text evidence="1 5">Belongs to the TUBGCP family.</text>
</comment>
<comment type="caution">
    <text evidence="8">The sequence shown here is derived from an EMBL/GenBank/DDBJ whole genome shotgun (WGS) entry which is preliminary data.</text>
</comment>
<dbReference type="GO" id="GO:0005816">
    <property type="term" value="C:spindle pole body"/>
    <property type="evidence" value="ECO:0007669"/>
    <property type="project" value="UniProtKB-ARBA"/>
</dbReference>
<dbReference type="PANTHER" id="PTHR19302:SF13">
    <property type="entry name" value="GAMMA-TUBULIN COMPLEX COMPONENT 2"/>
    <property type="match status" value="1"/>
</dbReference>
<dbReference type="InterPro" id="IPR042241">
    <property type="entry name" value="GCP_C_sf"/>
</dbReference>
<keyword evidence="3 5" id="KW-0493">Microtubule</keyword>
<feature type="domain" description="Gamma tubulin complex component protein N-terminal" evidence="7">
    <location>
        <begin position="9"/>
        <end position="359"/>
    </location>
</feature>
<dbReference type="Gene3D" id="1.20.120.1900">
    <property type="entry name" value="Gamma-tubulin complex, C-terminal domain"/>
    <property type="match status" value="1"/>
</dbReference>
<dbReference type="GO" id="GO:0000930">
    <property type="term" value="C:gamma-tubulin complex"/>
    <property type="evidence" value="ECO:0007669"/>
    <property type="project" value="TreeGrafter"/>
</dbReference>
<dbReference type="GO" id="GO:0000922">
    <property type="term" value="C:spindle pole"/>
    <property type="evidence" value="ECO:0007669"/>
    <property type="project" value="InterPro"/>
</dbReference>
<evidence type="ECO:0000256" key="1">
    <source>
        <dbReference type="ARBA" id="ARBA00010337"/>
    </source>
</evidence>
<dbReference type="InterPro" id="IPR040457">
    <property type="entry name" value="GCP_C"/>
</dbReference>
<keyword evidence="2 5" id="KW-0963">Cytoplasm</keyword>
<reference evidence="8" key="1">
    <citation type="submission" date="2020-05" db="EMBL/GenBank/DDBJ databases">
        <title>Phylogenomic resolution of chytrid fungi.</title>
        <authorList>
            <person name="Stajich J.E."/>
            <person name="Amses K."/>
            <person name="Simmons R."/>
            <person name="Seto K."/>
            <person name="Myers J."/>
            <person name="Bonds A."/>
            <person name="Quandt C.A."/>
            <person name="Barry K."/>
            <person name="Liu P."/>
            <person name="Grigoriev I."/>
            <person name="Longcore J.E."/>
            <person name="James T.Y."/>
        </authorList>
    </citation>
    <scope>NUCLEOTIDE SEQUENCE</scope>
    <source>
        <strain evidence="8">JEL0476</strain>
    </source>
</reference>
<dbReference type="GO" id="GO:0007020">
    <property type="term" value="P:microtubule nucleation"/>
    <property type="evidence" value="ECO:0007669"/>
    <property type="project" value="InterPro"/>
</dbReference>
<dbReference type="Pfam" id="PF04130">
    <property type="entry name" value="GCP_C_terminal"/>
    <property type="match status" value="1"/>
</dbReference>
<dbReference type="GO" id="GO:0051321">
    <property type="term" value="P:meiotic cell cycle"/>
    <property type="evidence" value="ECO:0007669"/>
    <property type="project" value="TreeGrafter"/>
</dbReference>
<dbReference type="InterPro" id="IPR007259">
    <property type="entry name" value="GCP"/>
</dbReference>
<gene>
    <name evidence="8" type="ORF">HK099_007386</name>
</gene>
<dbReference type="InterPro" id="IPR041470">
    <property type="entry name" value="GCP_N"/>
</dbReference>
<name>A0AAD5XY40_9FUNG</name>
<keyword evidence="9" id="KW-1185">Reference proteome</keyword>
<evidence type="ECO:0000256" key="5">
    <source>
        <dbReference type="RuleBase" id="RU363050"/>
    </source>
</evidence>
<evidence type="ECO:0000313" key="9">
    <source>
        <dbReference type="Proteomes" id="UP001211065"/>
    </source>
</evidence>
<dbReference type="GO" id="GO:0051011">
    <property type="term" value="F:microtubule minus-end binding"/>
    <property type="evidence" value="ECO:0007669"/>
    <property type="project" value="TreeGrafter"/>
</dbReference>
<evidence type="ECO:0000259" key="6">
    <source>
        <dbReference type="Pfam" id="PF04130"/>
    </source>
</evidence>
<dbReference type="Proteomes" id="UP001211065">
    <property type="component" value="Unassembled WGS sequence"/>
</dbReference>
<sequence length="797" mass="91949">MFTANRSLLLKGYEGTYIKMEYAKKFEYAGSNTYSEHLEDFKKLETLRFNVDKTLEPALADLTKKILPLAVDYMIVEKFITTHSYFQYGRVNNALAAAFSDITKEFLILIAQLEHQLLTKSWFGLTKFYYYLSPTISAMRIMAELVKIILSDRSPENLRGSAGGVLLGILSKRMELFSGDPTAKLLYSEFFSKASVPYFSIMYLWINTGKIEDEFDEFIIKEKKEVLPPSANYSKKNLCINDDIEDRYWEQRYTINENSVPNFLIPIKEKILLAGKYLNVVNEIASCGIDLEGEAEKKKVGGLIGAEEIFTDAKDSSGNLGQYDKYISDTFFIFDVFRFTADVNTAYTYANKKLLDILFVDNKLKAKLNSIKRYFLFEQSDYLNHFFDLSLDELTRTKSEIQTEKIKSLLELVLRNPACSVSQLDEDNSFKDNITCEFSGISLFEQLEKIIAVKGGKPIEEHNPKSAKISSIFFSQKILKGIDSFYLGYNVQFPLSLVLSKKVMTQYQLLFRYLFLCKYVEYIFCQRWVDKNWSRVRGTTTVQIHEKRKRIVRTGSAANLNNAAMEKSASVRRIVSLNSINQKSINLGSISDNSPLPNNSQLEDMSKLKPRLNVLLSKMLTFVQQFMYYGCYEVIEPNWINFERELHECVSVEKLLQSQNDFLDTCLKECMLTNPKLMKSFRKLIEVCIEFSNYTNWFYGRLHFLLLEANNKENLDLIENEFKSSPTYDIGLASDIQPVSTKCQEQILFFEEKFNAVSQTILNELQYFGSIDTQAFVNLGVRLDFNSYYGSKLARGL</sequence>
<dbReference type="GO" id="GO:0043015">
    <property type="term" value="F:gamma-tubulin binding"/>
    <property type="evidence" value="ECO:0007669"/>
    <property type="project" value="InterPro"/>
</dbReference>
<protein>
    <recommendedName>
        <fullName evidence="5">Spindle pole body component</fullName>
    </recommendedName>
</protein>
<dbReference type="Pfam" id="PF17681">
    <property type="entry name" value="GCP_N_terminal"/>
    <property type="match status" value="1"/>
</dbReference>
<keyword evidence="4 5" id="KW-0206">Cytoskeleton</keyword>
<evidence type="ECO:0000256" key="3">
    <source>
        <dbReference type="ARBA" id="ARBA00022701"/>
    </source>
</evidence>
<dbReference type="EMBL" id="JADGJW010000071">
    <property type="protein sequence ID" value="KAJ3225099.1"/>
    <property type="molecule type" value="Genomic_DNA"/>
</dbReference>
<dbReference type="PANTHER" id="PTHR19302">
    <property type="entry name" value="GAMMA TUBULIN COMPLEX PROTEIN"/>
    <property type="match status" value="1"/>
</dbReference>
<evidence type="ECO:0000256" key="4">
    <source>
        <dbReference type="ARBA" id="ARBA00023212"/>
    </source>
</evidence>
<evidence type="ECO:0000313" key="8">
    <source>
        <dbReference type="EMBL" id="KAJ3225099.1"/>
    </source>
</evidence>
<dbReference type="AlphaFoldDB" id="A0AAD5XY40"/>
<dbReference type="GO" id="GO:0031122">
    <property type="term" value="P:cytoplasmic microtubule organization"/>
    <property type="evidence" value="ECO:0007669"/>
    <property type="project" value="TreeGrafter"/>
</dbReference>
<comment type="subcellular location">
    <subcellularLocation>
        <location evidence="5">Cytoplasm</location>
        <location evidence="5">Cytoskeleton</location>
        <location evidence="5">Microtubule organizing center</location>
    </subcellularLocation>
</comment>
<evidence type="ECO:0000256" key="2">
    <source>
        <dbReference type="ARBA" id="ARBA00022490"/>
    </source>
</evidence>
<dbReference type="GO" id="GO:0005874">
    <property type="term" value="C:microtubule"/>
    <property type="evidence" value="ECO:0007669"/>
    <property type="project" value="UniProtKB-KW"/>
</dbReference>
<organism evidence="8 9">
    <name type="scientific">Clydaea vesicula</name>
    <dbReference type="NCBI Taxonomy" id="447962"/>
    <lineage>
        <taxon>Eukaryota</taxon>
        <taxon>Fungi</taxon>
        <taxon>Fungi incertae sedis</taxon>
        <taxon>Chytridiomycota</taxon>
        <taxon>Chytridiomycota incertae sedis</taxon>
        <taxon>Chytridiomycetes</taxon>
        <taxon>Lobulomycetales</taxon>
        <taxon>Lobulomycetaceae</taxon>
        <taxon>Clydaea</taxon>
    </lineage>
</organism>
<feature type="domain" description="Gamma tubulin complex component C-terminal" evidence="6">
    <location>
        <begin position="364"/>
        <end position="789"/>
    </location>
</feature>